<dbReference type="Gene3D" id="3.40.50.1240">
    <property type="entry name" value="Phosphoglycerate mutase-like"/>
    <property type="match status" value="1"/>
</dbReference>
<dbReference type="InterPro" id="IPR013078">
    <property type="entry name" value="His_Pase_superF_clade-1"/>
</dbReference>
<evidence type="ECO:0000256" key="1">
    <source>
        <dbReference type="PIRSR" id="PIRSR613078-2"/>
    </source>
</evidence>
<dbReference type="CDD" id="cd07067">
    <property type="entry name" value="HP_PGM_like"/>
    <property type="match status" value="1"/>
</dbReference>
<dbReference type="PANTHER" id="PTHR47623">
    <property type="entry name" value="OS09G0287300 PROTEIN"/>
    <property type="match status" value="1"/>
</dbReference>
<dbReference type="Pfam" id="PF00300">
    <property type="entry name" value="His_Phos_1"/>
    <property type="match status" value="1"/>
</dbReference>
<gene>
    <name evidence="2" type="ORF">IBL28_09635</name>
</gene>
<feature type="binding site" evidence="1">
    <location>
        <position position="57"/>
    </location>
    <ligand>
        <name>substrate</name>
    </ligand>
</feature>
<dbReference type="AlphaFoldDB" id="A0A926JRZ8"/>
<dbReference type="RefSeq" id="WP_187965377.1">
    <property type="nucleotide sequence ID" value="NZ_JACVDC010000023.1"/>
</dbReference>
<dbReference type="EMBL" id="JACVDC010000023">
    <property type="protein sequence ID" value="MBC9796229.1"/>
    <property type="molecule type" value="Genomic_DNA"/>
</dbReference>
<sequence length="161" mass="18377">MKQLTLIRHAKSSWDYSVEDRNRPLKERGMMDAEMVSSHVRGKVPVPDMAFSSPANRALHTCTIFLKNLDIPLSRLQLTEALYDFSGSSVDHFLRTLDNRYKNVMIFGHNHAFTAVSNKFGDKYTDNLPTSGLVHITFKAEHWAEIGKGTTDLMVFPKHLR</sequence>
<evidence type="ECO:0000313" key="3">
    <source>
        <dbReference type="Proteomes" id="UP000653730"/>
    </source>
</evidence>
<dbReference type="PANTHER" id="PTHR47623:SF1">
    <property type="entry name" value="OS09G0287300 PROTEIN"/>
    <property type="match status" value="1"/>
</dbReference>
<proteinExistence type="predicted"/>
<reference evidence="2 3" key="1">
    <citation type="submission" date="2020-09" db="EMBL/GenBank/DDBJ databases">
        <title>Sinomicrobium weinanense sp. nov., a halophilic bacteria isolated from saline-alkali soil.</title>
        <authorList>
            <person name="Wu P."/>
            <person name="Ren H."/>
            <person name="Mei Y."/>
            <person name="Liang Y."/>
            <person name="Chen Z."/>
        </authorList>
    </citation>
    <scope>NUCLEOTIDE SEQUENCE [LARGE SCALE GENOMIC DNA]</scope>
    <source>
        <strain evidence="2 3">FJxs</strain>
    </source>
</reference>
<organism evidence="2 3">
    <name type="scientific">Sinomicrobium weinanense</name>
    <dbReference type="NCBI Taxonomy" id="2842200"/>
    <lineage>
        <taxon>Bacteria</taxon>
        <taxon>Pseudomonadati</taxon>
        <taxon>Bacteroidota</taxon>
        <taxon>Flavobacteriia</taxon>
        <taxon>Flavobacteriales</taxon>
        <taxon>Flavobacteriaceae</taxon>
        <taxon>Sinomicrobium</taxon>
    </lineage>
</organism>
<evidence type="ECO:0000313" key="2">
    <source>
        <dbReference type="EMBL" id="MBC9796229.1"/>
    </source>
</evidence>
<accession>A0A926JRZ8</accession>
<comment type="caution">
    <text evidence="2">The sequence shown here is derived from an EMBL/GenBank/DDBJ whole genome shotgun (WGS) entry which is preliminary data.</text>
</comment>
<protein>
    <submittedName>
        <fullName evidence="2">Histidine phosphatase family protein</fullName>
    </submittedName>
</protein>
<dbReference type="InterPro" id="IPR029033">
    <property type="entry name" value="His_PPase_superfam"/>
</dbReference>
<dbReference type="Proteomes" id="UP000653730">
    <property type="component" value="Unassembled WGS sequence"/>
</dbReference>
<dbReference type="SUPFAM" id="SSF53254">
    <property type="entry name" value="Phosphoglycerate mutase-like"/>
    <property type="match status" value="1"/>
</dbReference>
<keyword evidence="3" id="KW-1185">Reference proteome</keyword>
<name>A0A926JRZ8_9FLAO</name>